<protein>
    <submittedName>
        <fullName evidence="1">Uncharacterized protein</fullName>
    </submittedName>
</protein>
<name>A0AAD7SDN7_9TELE</name>
<keyword evidence="2" id="KW-1185">Reference proteome</keyword>
<evidence type="ECO:0000313" key="2">
    <source>
        <dbReference type="Proteomes" id="UP001221898"/>
    </source>
</evidence>
<organism evidence="1 2">
    <name type="scientific">Aldrovandia affinis</name>
    <dbReference type="NCBI Taxonomy" id="143900"/>
    <lineage>
        <taxon>Eukaryota</taxon>
        <taxon>Metazoa</taxon>
        <taxon>Chordata</taxon>
        <taxon>Craniata</taxon>
        <taxon>Vertebrata</taxon>
        <taxon>Euteleostomi</taxon>
        <taxon>Actinopterygii</taxon>
        <taxon>Neopterygii</taxon>
        <taxon>Teleostei</taxon>
        <taxon>Notacanthiformes</taxon>
        <taxon>Halosauridae</taxon>
        <taxon>Aldrovandia</taxon>
    </lineage>
</organism>
<dbReference type="EMBL" id="JAINUG010000075">
    <property type="protein sequence ID" value="KAJ8400670.1"/>
    <property type="molecule type" value="Genomic_DNA"/>
</dbReference>
<reference evidence="1" key="1">
    <citation type="journal article" date="2023" name="Science">
        <title>Genome structures resolve the early diversification of teleost fishes.</title>
        <authorList>
            <person name="Parey E."/>
            <person name="Louis A."/>
            <person name="Montfort J."/>
            <person name="Bouchez O."/>
            <person name="Roques C."/>
            <person name="Iampietro C."/>
            <person name="Lluch J."/>
            <person name="Castinel A."/>
            <person name="Donnadieu C."/>
            <person name="Desvignes T."/>
            <person name="Floi Bucao C."/>
            <person name="Jouanno E."/>
            <person name="Wen M."/>
            <person name="Mejri S."/>
            <person name="Dirks R."/>
            <person name="Jansen H."/>
            <person name="Henkel C."/>
            <person name="Chen W.J."/>
            <person name="Zahm M."/>
            <person name="Cabau C."/>
            <person name="Klopp C."/>
            <person name="Thompson A.W."/>
            <person name="Robinson-Rechavi M."/>
            <person name="Braasch I."/>
            <person name="Lecointre G."/>
            <person name="Bobe J."/>
            <person name="Postlethwait J.H."/>
            <person name="Berthelot C."/>
            <person name="Roest Crollius H."/>
            <person name="Guiguen Y."/>
        </authorList>
    </citation>
    <scope>NUCLEOTIDE SEQUENCE</scope>
    <source>
        <strain evidence="1">NC1722</strain>
    </source>
</reference>
<dbReference type="Proteomes" id="UP001221898">
    <property type="component" value="Unassembled WGS sequence"/>
</dbReference>
<gene>
    <name evidence="1" type="ORF">AAFF_G00394390</name>
</gene>
<dbReference type="AlphaFoldDB" id="A0AAD7SDN7"/>
<proteinExistence type="predicted"/>
<accession>A0AAD7SDN7</accession>
<sequence length="144" mass="15512">MFQRLAAFVATECFSALGSATMQQKPDPWHSQGVKCIIDESWVDPGGAGGETLHLSGEIARFSNRNRTGGAQQPDHLAGVHTLQFFTSASTGYGVRRNTLLAERKEFRGRDTPPVIWPGVTFSVGQAAAEPRASVAVSPKKTNK</sequence>
<evidence type="ECO:0000313" key="1">
    <source>
        <dbReference type="EMBL" id="KAJ8400670.1"/>
    </source>
</evidence>
<comment type="caution">
    <text evidence="1">The sequence shown here is derived from an EMBL/GenBank/DDBJ whole genome shotgun (WGS) entry which is preliminary data.</text>
</comment>